<dbReference type="PANTHER" id="PTHR47495:SF1">
    <property type="entry name" value="BLL3820 PROTEIN"/>
    <property type="match status" value="1"/>
</dbReference>
<gene>
    <name evidence="2" type="ORF">DT376_38745</name>
</gene>
<feature type="domain" description="Aldehyde oxidase/xanthine dehydrogenase a/b hammerhead" evidence="1">
    <location>
        <begin position="55"/>
        <end position="129"/>
    </location>
</feature>
<feature type="non-terminal residue" evidence="2">
    <location>
        <position position="129"/>
    </location>
</feature>
<dbReference type="Proteomes" id="UP000253594">
    <property type="component" value="Unassembled WGS sequence"/>
</dbReference>
<dbReference type="Gene3D" id="3.90.1170.50">
    <property type="entry name" value="Aldehyde oxidase/xanthine dehydrogenase, a/b hammerhead"/>
    <property type="match status" value="1"/>
</dbReference>
<dbReference type="InterPro" id="IPR000674">
    <property type="entry name" value="Ald_Oxase/Xan_DH_a/b"/>
</dbReference>
<dbReference type="PANTHER" id="PTHR47495">
    <property type="entry name" value="ALDEHYDE DEHYDROGENASE"/>
    <property type="match status" value="1"/>
</dbReference>
<dbReference type="EMBL" id="QORE01002843">
    <property type="protein sequence ID" value="RCI69664.1"/>
    <property type="molecule type" value="Genomic_DNA"/>
</dbReference>
<reference evidence="2 3" key="1">
    <citation type="submission" date="2018-07" db="EMBL/GenBank/DDBJ databases">
        <title>Mechanisms of high-level aminoglycoside resistance among Gram-negative pathogens in Brazil.</title>
        <authorList>
            <person name="Ballaben A.S."/>
            <person name="Darini A.L.C."/>
            <person name="Doi Y."/>
        </authorList>
    </citation>
    <scope>NUCLEOTIDE SEQUENCE [LARGE SCALE GENOMIC DNA]</scope>
    <source>
        <strain evidence="2 3">B2-305</strain>
    </source>
</reference>
<feature type="non-terminal residue" evidence="2">
    <location>
        <position position="1"/>
    </location>
</feature>
<comment type="caution">
    <text evidence="2">The sequence shown here is derived from an EMBL/GenBank/DDBJ whole genome shotgun (WGS) entry which is preliminary data.</text>
</comment>
<evidence type="ECO:0000259" key="1">
    <source>
        <dbReference type="SMART" id="SM01008"/>
    </source>
</evidence>
<dbReference type="SUPFAM" id="SSF54665">
    <property type="entry name" value="CO dehydrogenase molybdoprotein N-domain-like"/>
    <property type="match status" value="1"/>
</dbReference>
<dbReference type="InterPro" id="IPR052516">
    <property type="entry name" value="N-heterocyclic_Hydroxylase"/>
</dbReference>
<sequence length="129" mass="13926">VFAAANPQRRIGYGELLRGQRFNLNIDGKAPLKPRSEYRLVGKPVRRVDIPAKLTGQLTYVHDMRLPGMLHGRVVRPPYTGADVSAPLGSGLLAVDESSVAGLPGLVKVVVIGDFVGVVCEREEQAIRA</sequence>
<dbReference type="InterPro" id="IPR036856">
    <property type="entry name" value="Ald_Oxase/Xan_DH_a/b_sf"/>
</dbReference>
<dbReference type="SMART" id="SM01008">
    <property type="entry name" value="Ald_Xan_dh_C"/>
    <property type="match status" value="1"/>
</dbReference>
<organism evidence="2 3">
    <name type="scientific">Pseudomonas aeruginosa</name>
    <dbReference type="NCBI Taxonomy" id="287"/>
    <lineage>
        <taxon>Bacteria</taxon>
        <taxon>Pseudomonadati</taxon>
        <taxon>Pseudomonadota</taxon>
        <taxon>Gammaproteobacteria</taxon>
        <taxon>Pseudomonadales</taxon>
        <taxon>Pseudomonadaceae</taxon>
        <taxon>Pseudomonas</taxon>
    </lineage>
</organism>
<name>A0A367LWW5_PSEAI</name>
<accession>A0A367LWW5</accession>
<protein>
    <submittedName>
        <fullName evidence="2">Xanthine dehydrogenase family protein molybdopterin-binding subunit</fullName>
    </submittedName>
</protein>
<dbReference type="AlphaFoldDB" id="A0A367LWW5"/>
<evidence type="ECO:0000313" key="3">
    <source>
        <dbReference type="Proteomes" id="UP000253594"/>
    </source>
</evidence>
<evidence type="ECO:0000313" key="2">
    <source>
        <dbReference type="EMBL" id="RCI69664.1"/>
    </source>
</evidence>
<proteinExistence type="predicted"/>